<accession>K5BDH5</accession>
<feature type="compositionally biased region" description="Basic residues" evidence="1">
    <location>
        <begin position="1"/>
        <end position="10"/>
    </location>
</feature>
<organism evidence="2 3">
    <name type="scientific">Mycolicibacterium hassiacum (strain DSM 44199 / CIP 105218 / JCM 12690 / 3849)</name>
    <name type="common">Mycobacterium hassiacum</name>
    <dbReference type="NCBI Taxonomy" id="1122247"/>
    <lineage>
        <taxon>Bacteria</taxon>
        <taxon>Bacillati</taxon>
        <taxon>Actinomycetota</taxon>
        <taxon>Actinomycetes</taxon>
        <taxon>Mycobacteriales</taxon>
        <taxon>Mycobacteriaceae</taxon>
        <taxon>Mycolicibacterium</taxon>
    </lineage>
</organism>
<sequence>MPPVRPRRSMRCQASSCRSPRWSTRWRRFPSRQSMPIPSGA</sequence>
<feature type="compositionally biased region" description="Polar residues" evidence="1">
    <location>
        <begin position="31"/>
        <end position="41"/>
    </location>
</feature>
<evidence type="ECO:0000256" key="1">
    <source>
        <dbReference type="SAM" id="MobiDB-lite"/>
    </source>
</evidence>
<evidence type="ECO:0000313" key="3">
    <source>
        <dbReference type="Proteomes" id="UP000006265"/>
    </source>
</evidence>
<name>K5BDH5_MYCHD</name>
<protein>
    <submittedName>
        <fullName evidence="2">Uncharacterized protein</fullName>
    </submittedName>
</protein>
<dbReference type="Proteomes" id="UP000006265">
    <property type="component" value="Unassembled WGS sequence"/>
</dbReference>
<feature type="region of interest" description="Disordered" evidence="1">
    <location>
        <begin position="1"/>
        <end position="41"/>
    </location>
</feature>
<keyword evidence="3" id="KW-1185">Reference proteome</keyword>
<dbReference type="AlphaFoldDB" id="K5BDH5"/>
<comment type="caution">
    <text evidence="2">The sequence shown here is derived from an EMBL/GenBank/DDBJ whole genome shotgun (WGS) entry which is preliminary data.</text>
</comment>
<evidence type="ECO:0000313" key="2">
    <source>
        <dbReference type="EMBL" id="EKF22197.1"/>
    </source>
</evidence>
<gene>
    <name evidence="2" type="ORF">C731_3684</name>
</gene>
<dbReference type="EMBL" id="AMRA01000102">
    <property type="protein sequence ID" value="EKF22197.1"/>
    <property type="molecule type" value="Genomic_DNA"/>
</dbReference>
<feature type="compositionally biased region" description="Polar residues" evidence="1">
    <location>
        <begin position="12"/>
        <end position="22"/>
    </location>
</feature>
<proteinExistence type="predicted"/>
<reference evidence="2 3" key="1">
    <citation type="journal article" date="2012" name="J. Bacteriol.">
        <title>Genome sequence of Mycobacterium hassiacum DSM 44199, a rare source of heat-stable mycobacterial proteins.</title>
        <authorList>
            <person name="Tiago I."/>
            <person name="Maranha A."/>
            <person name="Mendes V."/>
            <person name="Alarico S."/>
            <person name="Moynihan P.J."/>
            <person name="Clarke A.J."/>
            <person name="Macedo-Ribeiro S."/>
            <person name="Pereira P.J."/>
            <person name="Empadinhas N."/>
        </authorList>
    </citation>
    <scope>NUCLEOTIDE SEQUENCE [LARGE SCALE GENOMIC DNA]</scope>
    <source>
        <strain evidence="3">DSM 44199 / CIP 105218 / JCM 12690 / 3849</strain>
    </source>
</reference>